<accession>A0ABV6MLM9</accession>
<evidence type="ECO:0000313" key="2">
    <source>
        <dbReference type="Proteomes" id="UP001589810"/>
    </source>
</evidence>
<organism evidence="1 2">
    <name type="scientific">Kutzneria chonburiensis</name>
    <dbReference type="NCBI Taxonomy" id="1483604"/>
    <lineage>
        <taxon>Bacteria</taxon>
        <taxon>Bacillati</taxon>
        <taxon>Actinomycetota</taxon>
        <taxon>Actinomycetes</taxon>
        <taxon>Pseudonocardiales</taxon>
        <taxon>Pseudonocardiaceae</taxon>
        <taxon>Kutzneria</taxon>
    </lineage>
</organism>
<comment type="caution">
    <text evidence="1">The sequence shown here is derived from an EMBL/GenBank/DDBJ whole genome shotgun (WGS) entry which is preliminary data.</text>
</comment>
<proteinExistence type="predicted"/>
<name>A0ABV6MLM9_9PSEU</name>
<gene>
    <name evidence="1" type="ORF">ACFFH7_06895</name>
</gene>
<dbReference type="RefSeq" id="WP_273942820.1">
    <property type="nucleotide sequence ID" value="NZ_CP097263.1"/>
</dbReference>
<dbReference type="EMBL" id="JBHLUD010000002">
    <property type="protein sequence ID" value="MFC0541203.1"/>
    <property type="molecule type" value="Genomic_DNA"/>
</dbReference>
<dbReference type="Proteomes" id="UP001589810">
    <property type="component" value="Unassembled WGS sequence"/>
</dbReference>
<reference evidence="1 2" key="1">
    <citation type="submission" date="2024-09" db="EMBL/GenBank/DDBJ databases">
        <authorList>
            <person name="Sun Q."/>
            <person name="Mori K."/>
        </authorList>
    </citation>
    <scope>NUCLEOTIDE SEQUENCE [LARGE SCALE GENOMIC DNA]</scope>
    <source>
        <strain evidence="1 2">TBRC 1432</strain>
    </source>
</reference>
<protein>
    <submittedName>
        <fullName evidence="1">Uncharacterized protein</fullName>
    </submittedName>
</protein>
<sequence length="312" mass="33352">MALPIHLAYTHWETLHPPLLETGSYAVDPEPGGPPWRQCDEVEAAERGWFITFGELPDGPSGMVLLAPGDVRGTKLIIERAAGYCLGIDGRDGPNVACRGCDRPVGTRIDDCGYWQVVRLGPDAVVRLPSPPERPVMDWPELLATGALWHRLSEFRDIPAGVALAQVVVAAGGAPVEVAPGPVVELLGRALAALLPAGGGAKRLDLAGPGLGEPGADLVLVPIHPQTGDMWQPSAGAVPVPMDAALWAELAFPPPRTRLPMVGGLPAGVERDDPLPRRPSHPFQPSREAFRYTLARMPAVREPWLKAIFDRC</sequence>
<evidence type="ECO:0000313" key="1">
    <source>
        <dbReference type="EMBL" id="MFC0541203.1"/>
    </source>
</evidence>
<keyword evidence="2" id="KW-1185">Reference proteome</keyword>